<dbReference type="RefSeq" id="WP_135077723.1">
    <property type="nucleotide sequence ID" value="NZ_CP038267.1"/>
</dbReference>
<dbReference type="Gene3D" id="3.40.50.10540">
    <property type="entry name" value="Crotonobetainyl-coa:carnitine coa-transferase, domain 1"/>
    <property type="match status" value="1"/>
</dbReference>
<dbReference type="InterPro" id="IPR023606">
    <property type="entry name" value="CoA-Trfase_III_dom_1_sf"/>
</dbReference>
<sequence length="397" mass="42006">MTDQLPLSDVRVIETGSLIAGPFCGHLLADFGADVIKVEDPGSGDPMRTWGEMVDGHSLSWPILARGKRSVTCNLRTPAGQQILRDLVAEADVLVENFRPGTLERWGLGPDELARLNPRLIVARVTGYGQHGPYASRAGFGSIGEAMGGVRHVTGEPDQPSSRVGISLGDSLAGTFSALGVLTALHARTQTGRGQVVDTAIYEAVLALMEATVPEWVVAGKERRRTGSILPGVAPSNAYPTADGADVLIGANRDTVFARLTEAMDRTDLLAGPLATHVGRGEAQHELDALIADWTATQKADELLETLHDAGVPAGKVYTAADMVADPHFAAREALVTLAHPDLGEFPMQNVVPHLSDTPGAVRDVGPALGEHTDTVYADLLGADAAQLRRWRDLGVI</sequence>
<dbReference type="EMBL" id="CP038267">
    <property type="protein sequence ID" value="QBR92873.1"/>
    <property type="molecule type" value="Genomic_DNA"/>
</dbReference>
<evidence type="ECO:0000313" key="3">
    <source>
        <dbReference type="EMBL" id="QBR92873.1"/>
    </source>
</evidence>
<reference evidence="3 4" key="1">
    <citation type="submission" date="2019-03" db="EMBL/GenBank/DDBJ databases">
        <title>Three New Species of Nocardioides, Nocardioides euryhalodurans sp. nov., Nocardioides seonyuensis sp. nov. and Nocardioides eburneoflavus sp. nov., Iolated from Soil.</title>
        <authorList>
            <person name="Roh S.G."/>
            <person name="Lee C."/>
            <person name="Kim M.-K."/>
            <person name="Kim S.B."/>
        </authorList>
    </citation>
    <scope>NUCLEOTIDE SEQUENCE [LARGE SCALE GENOMIC DNA]</scope>
    <source>
        <strain evidence="3 4">MMS17-SY117</strain>
    </source>
</reference>
<evidence type="ECO:0000313" key="4">
    <source>
        <dbReference type="Proteomes" id="UP000294894"/>
    </source>
</evidence>
<proteinExistence type="inferred from homology"/>
<organism evidence="3 4">
    <name type="scientific">Nocardioides euryhalodurans</name>
    <dbReference type="NCBI Taxonomy" id="2518370"/>
    <lineage>
        <taxon>Bacteria</taxon>
        <taxon>Bacillati</taxon>
        <taxon>Actinomycetota</taxon>
        <taxon>Actinomycetes</taxon>
        <taxon>Propionibacteriales</taxon>
        <taxon>Nocardioidaceae</taxon>
        <taxon>Nocardioides</taxon>
    </lineage>
</organism>
<evidence type="ECO:0000256" key="2">
    <source>
        <dbReference type="ARBA" id="ARBA00022679"/>
    </source>
</evidence>
<dbReference type="GO" id="GO:0016740">
    <property type="term" value="F:transferase activity"/>
    <property type="evidence" value="ECO:0007669"/>
    <property type="project" value="UniProtKB-KW"/>
</dbReference>
<accession>A0A4P7GLM7</accession>
<dbReference type="InterPro" id="IPR003673">
    <property type="entry name" value="CoA-Trfase_fam_III"/>
</dbReference>
<protein>
    <submittedName>
        <fullName evidence="3">CoA transferase</fullName>
    </submittedName>
</protein>
<keyword evidence="2 3" id="KW-0808">Transferase</keyword>
<keyword evidence="4" id="KW-1185">Reference proteome</keyword>
<dbReference type="Proteomes" id="UP000294894">
    <property type="component" value="Chromosome"/>
</dbReference>
<dbReference type="SUPFAM" id="SSF89796">
    <property type="entry name" value="CoA-transferase family III (CaiB/BaiF)"/>
    <property type="match status" value="1"/>
</dbReference>
<dbReference type="PANTHER" id="PTHR48228:SF6">
    <property type="entry name" value="L-CARNITINE COA-TRANSFERASE"/>
    <property type="match status" value="1"/>
</dbReference>
<evidence type="ECO:0000256" key="1">
    <source>
        <dbReference type="ARBA" id="ARBA00008383"/>
    </source>
</evidence>
<dbReference type="AlphaFoldDB" id="A0A4P7GLM7"/>
<dbReference type="KEGG" id="noy:EXE57_11755"/>
<dbReference type="InterPro" id="IPR050509">
    <property type="entry name" value="CoA-transferase_III"/>
</dbReference>
<comment type="similarity">
    <text evidence="1">Belongs to the CoA-transferase III family.</text>
</comment>
<dbReference type="Gene3D" id="3.30.1540.10">
    <property type="entry name" value="formyl-coa transferase, domain 3"/>
    <property type="match status" value="1"/>
</dbReference>
<dbReference type="InterPro" id="IPR044855">
    <property type="entry name" value="CoA-Trfase_III_dom3_sf"/>
</dbReference>
<dbReference type="Pfam" id="PF02515">
    <property type="entry name" value="CoA_transf_3"/>
    <property type="match status" value="1"/>
</dbReference>
<gene>
    <name evidence="3" type="ORF">EXE57_11755</name>
</gene>
<dbReference type="OrthoDB" id="3561197at2"/>
<dbReference type="PANTHER" id="PTHR48228">
    <property type="entry name" value="SUCCINYL-COA--D-CITRAMALATE COA-TRANSFERASE"/>
    <property type="match status" value="1"/>
</dbReference>
<name>A0A4P7GLM7_9ACTN</name>